<keyword evidence="4" id="KW-1185">Reference proteome</keyword>
<evidence type="ECO:0000256" key="1">
    <source>
        <dbReference type="SAM" id="Phobius"/>
    </source>
</evidence>
<feature type="transmembrane region" description="Helical" evidence="1">
    <location>
        <begin position="50"/>
        <end position="69"/>
    </location>
</feature>
<name>A0A8J6QFM3_9GAMM</name>
<evidence type="ECO:0000313" key="3">
    <source>
        <dbReference type="EMBL" id="MBD1388869.1"/>
    </source>
</evidence>
<keyword evidence="1" id="KW-0472">Membrane</keyword>
<dbReference type="PROSITE" id="PS50887">
    <property type="entry name" value="GGDEF"/>
    <property type="match status" value="1"/>
</dbReference>
<protein>
    <submittedName>
        <fullName evidence="3">GGDEF domain-containing protein</fullName>
    </submittedName>
</protein>
<keyword evidence="1" id="KW-1133">Transmembrane helix</keyword>
<sequence length="298" mass="33977">MLIYQLTQYYRFVWRHHSQRLLAALVGAIVLSGSAIQSSEPKPMIHWLDVAGEGAAALLALCWLLLLLCARPAGRVTNLLYAGALLYWFACLLDVLDEFVRYPLEYRLFADIESLAIPIAMLVVTIGLWHWLKEQKQINRQLRQRELVHREYQLLDPLTLLYGESYLQRQLQGHRLRKSPNDIELVMFELNPPVGASPAYAAVDERQLKQFAELMLSQLQDNDVLCRCGANRFALVMTNVAPAQASEQFVQLVQQVSRHMTINITHIQRSWTGQQPADSFLANAEHALQSQNRASTLC</sequence>
<dbReference type="Pfam" id="PF00990">
    <property type="entry name" value="GGDEF"/>
    <property type="match status" value="1"/>
</dbReference>
<evidence type="ECO:0000313" key="4">
    <source>
        <dbReference type="Proteomes" id="UP000638014"/>
    </source>
</evidence>
<dbReference type="Gene3D" id="3.30.70.270">
    <property type="match status" value="1"/>
</dbReference>
<accession>A0A8J6QFM3</accession>
<dbReference type="SMART" id="SM00267">
    <property type="entry name" value="GGDEF"/>
    <property type="match status" value="1"/>
</dbReference>
<dbReference type="Proteomes" id="UP000638014">
    <property type="component" value="Unassembled WGS sequence"/>
</dbReference>
<dbReference type="RefSeq" id="WP_191143968.1">
    <property type="nucleotide sequence ID" value="NZ_JACXAF010000005.1"/>
</dbReference>
<comment type="caution">
    <text evidence="3">The sequence shown here is derived from an EMBL/GenBank/DDBJ whole genome shotgun (WGS) entry which is preliminary data.</text>
</comment>
<proteinExistence type="predicted"/>
<reference evidence="3" key="1">
    <citation type="submission" date="2020-09" db="EMBL/GenBank/DDBJ databases">
        <title>A novel bacterium of genus Neiella, isolated from South China Sea.</title>
        <authorList>
            <person name="Huang H."/>
            <person name="Mo K."/>
            <person name="Hu Y."/>
        </authorList>
    </citation>
    <scope>NUCLEOTIDE SEQUENCE</scope>
    <source>
        <strain evidence="3">HB171785</strain>
    </source>
</reference>
<gene>
    <name evidence="3" type="ORF">IC617_05465</name>
</gene>
<feature type="transmembrane region" description="Helical" evidence="1">
    <location>
        <begin position="76"/>
        <end position="95"/>
    </location>
</feature>
<feature type="transmembrane region" description="Helical" evidence="1">
    <location>
        <begin position="21"/>
        <end position="38"/>
    </location>
</feature>
<feature type="transmembrane region" description="Helical" evidence="1">
    <location>
        <begin position="115"/>
        <end position="132"/>
    </location>
</feature>
<keyword evidence="1" id="KW-0812">Transmembrane</keyword>
<organism evidence="3 4">
    <name type="scientific">Neiella litorisoli</name>
    <dbReference type="NCBI Taxonomy" id="2771431"/>
    <lineage>
        <taxon>Bacteria</taxon>
        <taxon>Pseudomonadati</taxon>
        <taxon>Pseudomonadota</taxon>
        <taxon>Gammaproteobacteria</taxon>
        <taxon>Alteromonadales</taxon>
        <taxon>Echinimonadaceae</taxon>
        <taxon>Neiella</taxon>
    </lineage>
</organism>
<dbReference type="InterPro" id="IPR000160">
    <property type="entry name" value="GGDEF_dom"/>
</dbReference>
<evidence type="ECO:0000259" key="2">
    <source>
        <dbReference type="PROSITE" id="PS50887"/>
    </source>
</evidence>
<dbReference type="EMBL" id="JACXAF010000005">
    <property type="protein sequence ID" value="MBD1388869.1"/>
    <property type="molecule type" value="Genomic_DNA"/>
</dbReference>
<dbReference type="InterPro" id="IPR029787">
    <property type="entry name" value="Nucleotide_cyclase"/>
</dbReference>
<dbReference type="InterPro" id="IPR043128">
    <property type="entry name" value="Rev_trsase/Diguanyl_cyclase"/>
</dbReference>
<dbReference type="SUPFAM" id="SSF55073">
    <property type="entry name" value="Nucleotide cyclase"/>
    <property type="match status" value="1"/>
</dbReference>
<dbReference type="AlphaFoldDB" id="A0A8J6QFM3"/>
<feature type="domain" description="GGDEF" evidence="2">
    <location>
        <begin position="181"/>
        <end position="298"/>
    </location>
</feature>